<protein>
    <recommendedName>
        <fullName evidence="1">F5/8 type C domain-containing protein</fullName>
    </recommendedName>
</protein>
<feature type="domain" description="F5/8 type C" evidence="1">
    <location>
        <begin position="24"/>
        <end position="125"/>
    </location>
</feature>
<accession>A0A7X0PDI2</accession>
<dbReference type="RefSeq" id="WP_184856978.1">
    <property type="nucleotide sequence ID" value="NZ_JACHLK010000003.1"/>
</dbReference>
<dbReference type="InterPro" id="IPR008979">
    <property type="entry name" value="Galactose-bd-like_sf"/>
</dbReference>
<gene>
    <name evidence="2" type="ORF">HNP48_002249</name>
</gene>
<dbReference type="Proteomes" id="UP000575083">
    <property type="component" value="Unassembled WGS sequence"/>
</dbReference>
<evidence type="ECO:0000313" key="3">
    <source>
        <dbReference type="Proteomes" id="UP000575083"/>
    </source>
</evidence>
<evidence type="ECO:0000313" key="2">
    <source>
        <dbReference type="EMBL" id="MBB6559582.1"/>
    </source>
</evidence>
<dbReference type="SUPFAM" id="SSF49785">
    <property type="entry name" value="Galactose-binding domain-like"/>
    <property type="match status" value="1"/>
</dbReference>
<name>A0A7X0PDI2_9BURK</name>
<dbReference type="PROSITE" id="PS50022">
    <property type="entry name" value="FA58C_3"/>
    <property type="match status" value="1"/>
</dbReference>
<organism evidence="2 3">
    <name type="scientific">Acidovorax soli</name>
    <dbReference type="NCBI Taxonomy" id="592050"/>
    <lineage>
        <taxon>Bacteria</taxon>
        <taxon>Pseudomonadati</taxon>
        <taxon>Pseudomonadota</taxon>
        <taxon>Betaproteobacteria</taxon>
        <taxon>Burkholderiales</taxon>
        <taxon>Comamonadaceae</taxon>
        <taxon>Acidovorax</taxon>
    </lineage>
</organism>
<dbReference type="Gene3D" id="2.60.120.260">
    <property type="entry name" value="Galactose-binding domain-like"/>
    <property type="match status" value="1"/>
</dbReference>
<evidence type="ECO:0000259" key="1">
    <source>
        <dbReference type="PROSITE" id="PS50022"/>
    </source>
</evidence>
<keyword evidence="3" id="KW-1185">Reference proteome</keyword>
<dbReference type="Pfam" id="PF00754">
    <property type="entry name" value="F5_F8_type_C"/>
    <property type="match status" value="1"/>
</dbReference>
<dbReference type="InterPro" id="IPR000421">
    <property type="entry name" value="FA58C"/>
</dbReference>
<proteinExistence type="predicted"/>
<sequence length="218" mass="23242">MAIAPFSKYRLWITKTSSGGFGYTTINEFGLYEAADHSGPNLCTGAVATAHSFYSTGTEGPKAIDGNPSTFWESGSAAEPKWLRVDLPAAKSVRCLYLASTQYTGEIPRDFVLQGSNDGTAWSDIFKITDWVTTTVAKTAYEQLNIRVGGVSKLDTGAASSRVLLHNWVTGDLVASIIPAADGNWSFAPRSTGDLLVTHTGPSGFQPWSDGPVTPALE</sequence>
<reference evidence="2 3" key="1">
    <citation type="submission" date="2020-08" db="EMBL/GenBank/DDBJ databases">
        <title>Functional genomics of gut bacteria from endangered species of beetles.</title>
        <authorList>
            <person name="Carlos-Shanley C."/>
        </authorList>
    </citation>
    <scope>NUCLEOTIDE SEQUENCE [LARGE SCALE GENOMIC DNA]</scope>
    <source>
        <strain evidence="2 3">S00198</strain>
    </source>
</reference>
<dbReference type="AlphaFoldDB" id="A0A7X0PDI2"/>
<comment type="caution">
    <text evidence="2">The sequence shown here is derived from an EMBL/GenBank/DDBJ whole genome shotgun (WGS) entry which is preliminary data.</text>
</comment>
<dbReference type="EMBL" id="JACHLK010000003">
    <property type="protein sequence ID" value="MBB6559582.1"/>
    <property type="molecule type" value="Genomic_DNA"/>
</dbReference>